<dbReference type="AlphaFoldDB" id="A0AA88QGB0"/>
<keyword evidence="3" id="KW-1185">Reference proteome</keyword>
<feature type="domain" description="Ig-like" evidence="1">
    <location>
        <begin position="19"/>
        <end position="96"/>
    </location>
</feature>
<dbReference type="InterPro" id="IPR007110">
    <property type="entry name" value="Ig-like_dom"/>
</dbReference>
<dbReference type="SUPFAM" id="SSF48726">
    <property type="entry name" value="Immunoglobulin"/>
    <property type="match status" value="1"/>
</dbReference>
<dbReference type="InterPro" id="IPR003597">
    <property type="entry name" value="Ig_C1-set"/>
</dbReference>
<sequence length="129" mass="14071">MTYTAINTYKQPVGSGAVPYAILSPPFHLKTDLSGLTILVCVVHDIHQGELEVAWISSGTRGINPAVSNLLQGHSGIQNTMSVISVPSNEWMSYTCFNSPPQNNHFRRLDDSAGCHKVSFKNNCHGCQN</sequence>
<name>A0AA88QGB0_9TELE</name>
<evidence type="ECO:0000313" key="2">
    <source>
        <dbReference type="EMBL" id="KAK2911696.1"/>
    </source>
</evidence>
<proteinExistence type="predicted"/>
<dbReference type="PROSITE" id="PS50835">
    <property type="entry name" value="IG_LIKE"/>
    <property type="match status" value="1"/>
</dbReference>
<reference evidence="2" key="1">
    <citation type="submission" date="2023-08" db="EMBL/GenBank/DDBJ databases">
        <title>Chromosome-level Genome Assembly of mud carp (Cirrhinus molitorella).</title>
        <authorList>
            <person name="Liu H."/>
        </authorList>
    </citation>
    <scope>NUCLEOTIDE SEQUENCE</scope>
    <source>
        <strain evidence="2">Prfri</strain>
        <tissue evidence="2">Muscle</tissue>
    </source>
</reference>
<dbReference type="InterPro" id="IPR013783">
    <property type="entry name" value="Ig-like_fold"/>
</dbReference>
<dbReference type="InterPro" id="IPR036179">
    <property type="entry name" value="Ig-like_dom_sf"/>
</dbReference>
<protein>
    <recommendedName>
        <fullName evidence="1">Ig-like domain-containing protein</fullName>
    </recommendedName>
</protein>
<dbReference type="Pfam" id="PF07654">
    <property type="entry name" value="C1-set"/>
    <property type="match status" value="1"/>
</dbReference>
<organism evidence="2 3">
    <name type="scientific">Cirrhinus molitorella</name>
    <name type="common">mud carp</name>
    <dbReference type="NCBI Taxonomy" id="172907"/>
    <lineage>
        <taxon>Eukaryota</taxon>
        <taxon>Metazoa</taxon>
        <taxon>Chordata</taxon>
        <taxon>Craniata</taxon>
        <taxon>Vertebrata</taxon>
        <taxon>Euteleostomi</taxon>
        <taxon>Actinopterygii</taxon>
        <taxon>Neopterygii</taxon>
        <taxon>Teleostei</taxon>
        <taxon>Ostariophysi</taxon>
        <taxon>Cypriniformes</taxon>
        <taxon>Cyprinidae</taxon>
        <taxon>Labeoninae</taxon>
        <taxon>Labeonini</taxon>
        <taxon>Cirrhinus</taxon>
    </lineage>
</organism>
<evidence type="ECO:0000259" key="1">
    <source>
        <dbReference type="PROSITE" id="PS50835"/>
    </source>
</evidence>
<dbReference type="Proteomes" id="UP001187343">
    <property type="component" value="Unassembled WGS sequence"/>
</dbReference>
<comment type="caution">
    <text evidence="2">The sequence shown here is derived from an EMBL/GenBank/DDBJ whole genome shotgun (WGS) entry which is preliminary data.</text>
</comment>
<gene>
    <name evidence="2" type="ORF">Q8A67_003829</name>
</gene>
<evidence type="ECO:0000313" key="3">
    <source>
        <dbReference type="Proteomes" id="UP001187343"/>
    </source>
</evidence>
<dbReference type="EMBL" id="JAUYZG010000003">
    <property type="protein sequence ID" value="KAK2911696.1"/>
    <property type="molecule type" value="Genomic_DNA"/>
</dbReference>
<accession>A0AA88QGB0</accession>
<dbReference type="Gene3D" id="2.60.40.10">
    <property type="entry name" value="Immunoglobulins"/>
    <property type="match status" value="1"/>
</dbReference>